<dbReference type="Proteomes" id="UP000195386">
    <property type="component" value="Unassembled WGS sequence"/>
</dbReference>
<dbReference type="AlphaFoldDB" id="A0A1Y3YSH5"/>
<dbReference type="InterPro" id="IPR004013">
    <property type="entry name" value="PHP_dom"/>
</dbReference>
<gene>
    <name evidence="2" type="ORF">B5F97_09825</name>
</gene>
<dbReference type="SUPFAM" id="SSF89550">
    <property type="entry name" value="PHP domain-like"/>
    <property type="match status" value="1"/>
</dbReference>
<dbReference type="PANTHER" id="PTHR42924">
    <property type="entry name" value="EXONUCLEASE"/>
    <property type="match status" value="1"/>
</dbReference>
<evidence type="ECO:0000313" key="3">
    <source>
        <dbReference type="Proteomes" id="UP000195386"/>
    </source>
</evidence>
<dbReference type="Pfam" id="PF02811">
    <property type="entry name" value="PHP"/>
    <property type="match status" value="1"/>
</dbReference>
<dbReference type="GO" id="GO:0035312">
    <property type="term" value="F:5'-3' DNA exonuclease activity"/>
    <property type="evidence" value="ECO:0007669"/>
    <property type="project" value="TreeGrafter"/>
</dbReference>
<dbReference type="EMBL" id="NFII01000008">
    <property type="protein sequence ID" value="OUO00816.1"/>
    <property type="molecule type" value="Genomic_DNA"/>
</dbReference>
<comment type="caution">
    <text evidence="2">The sequence shown here is derived from an EMBL/GenBank/DDBJ whole genome shotgun (WGS) entry which is preliminary data.</text>
</comment>
<dbReference type="SMART" id="SM00481">
    <property type="entry name" value="POLIIIAc"/>
    <property type="match status" value="1"/>
</dbReference>
<dbReference type="InterPro" id="IPR052018">
    <property type="entry name" value="PHP_domain"/>
</dbReference>
<proteinExistence type="predicted"/>
<dbReference type="GO" id="GO:0004534">
    <property type="term" value="F:5'-3' RNA exonuclease activity"/>
    <property type="evidence" value="ECO:0007669"/>
    <property type="project" value="TreeGrafter"/>
</dbReference>
<dbReference type="InterPro" id="IPR016195">
    <property type="entry name" value="Pol/histidinol_Pase-like"/>
</dbReference>
<reference evidence="3" key="1">
    <citation type="submission" date="2017-04" db="EMBL/GenBank/DDBJ databases">
        <title>Function of individual gut microbiota members based on whole genome sequencing of pure cultures obtained from chicken caecum.</title>
        <authorList>
            <person name="Medvecky M."/>
            <person name="Cejkova D."/>
            <person name="Polansky O."/>
            <person name="Karasova D."/>
            <person name="Kubasova T."/>
            <person name="Cizek A."/>
            <person name="Rychlik I."/>
        </authorList>
    </citation>
    <scope>NUCLEOTIDE SEQUENCE [LARGE SCALE GENOMIC DNA]</scope>
    <source>
        <strain evidence="3">An43</strain>
    </source>
</reference>
<evidence type="ECO:0000259" key="1">
    <source>
        <dbReference type="SMART" id="SM00481"/>
    </source>
</evidence>
<sequence>MHPVHSWISLKIKDMHNKIIMLIISILAIEGLCAQNVNKINFPRYAENTRMEMRIPNQINGFITLKGDLHTHTYFSDGSVSPDMRVDEAWKTGLDVLAITDHIEYKTNREYITGDENTSYNLAKKRAVERGIILIKGTEITRKQPIYGHFNALFVKDSNKLKVDDPKAAIEAAISQGAFVLWNHPAWAVDTCRIHEFQENLFKNKMIHGIEVFNNTEFYPRALRWAHEKNLTVFSNSDVHTSIYANDGVHGAGCAVTVPYRRPMTIIFAKDRSQASIKEAMFSRRTLAFFDGYLAGDKQLLMDFCLACLSVSQIAQNDTHITYRIDNRYDIPFLLSYGKSKVLLSPNRSLDIKLEKTVDKLKLDLENVFVDEFQTLSMSLSL</sequence>
<feature type="domain" description="Polymerase/histidinol phosphatase N-terminal" evidence="1">
    <location>
        <begin position="67"/>
        <end position="144"/>
    </location>
</feature>
<accession>A0A1Y3YSH5</accession>
<protein>
    <recommendedName>
        <fullName evidence="1">Polymerase/histidinol phosphatase N-terminal domain-containing protein</fullName>
    </recommendedName>
</protein>
<dbReference type="InterPro" id="IPR003141">
    <property type="entry name" value="Pol/His_phosphatase_N"/>
</dbReference>
<evidence type="ECO:0000313" key="2">
    <source>
        <dbReference type="EMBL" id="OUO00816.1"/>
    </source>
</evidence>
<name>A0A1Y3YSH5_9BACE</name>
<dbReference type="Gene3D" id="3.20.20.140">
    <property type="entry name" value="Metal-dependent hydrolases"/>
    <property type="match status" value="1"/>
</dbReference>
<organism evidence="2 3">
    <name type="scientific">Bacteroides clarus</name>
    <dbReference type="NCBI Taxonomy" id="626929"/>
    <lineage>
        <taxon>Bacteria</taxon>
        <taxon>Pseudomonadati</taxon>
        <taxon>Bacteroidota</taxon>
        <taxon>Bacteroidia</taxon>
        <taxon>Bacteroidales</taxon>
        <taxon>Bacteroidaceae</taxon>
        <taxon>Bacteroides</taxon>
    </lineage>
</organism>
<dbReference type="PANTHER" id="PTHR42924:SF3">
    <property type="entry name" value="POLYMERASE_HISTIDINOL PHOSPHATASE N-TERMINAL DOMAIN-CONTAINING PROTEIN"/>
    <property type="match status" value="1"/>
</dbReference>